<dbReference type="EMBL" id="PQNY01000001">
    <property type="protein sequence ID" value="POS02988.1"/>
    <property type="molecule type" value="Genomic_DNA"/>
</dbReference>
<dbReference type="NCBIfam" id="TIGR03025">
    <property type="entry name" value="EPS_sugtrans"/>
    <property type="match status" value="1"/>
</dbReference>
<dbReference type="Proteomes" id="UP000237056">
    <property type="component" value="Unassembled WGS sequence"/>
</dbReference>
<dbReference type="Pfam" id="PF02397">
    <property type="entry name" value="Bac_transf"/>
    <property type="match status" value="1"/>
</dbReference>
<proteinExistence type="inferred from homology"/>
<dbReference type="PANTHER" id="PTHR30576:SF0">
    <property type="entry name" value="UNDECAPRENYL-PHOSPHATE N-ACETYLGALACTOSAMINYL 1-PHOSPHATE TRANSFERASE-RELATED"/>
    <property type="match status" value="1"/>
</dbReference>
<accession>A0A2S4NBA7</accession>
<sequence>MLNKNYSKLIIPISVCIDISILIFLVKIILPLDFSIKYFYFFISISWIVLSINLNYYKVYRFIKPFAIIIKNIKQFVYFSILCYAFSGFYFDSIKSFRIANYVLYCFLIILTIDLVKFFLLKFYRSVFKRNYVNVILFGNGENTNNLYSLLKKNQQYGYNVVKYYTNIHEINTEGIIDGNNEENIKEFYISLNKTSKEFIKSIKKIAEIHLIDIKYVPENKDLLSYDYKIEYYSFIPIFSLQKSFLQDPIIAGFKRTFDLIFSLLVIILLLSWFIPIMAILIKLESKGPVFFKQSRPGFDEKEFFCYKFRSMKINQTTEKEASRNDPRVTKIGKFIRKTSIDELPQFFNVLFGDMSIVGPRPHLWTQNKVYGKKIDRYMMRHYVKPGITGLAQVRGYRGEIETDNDMINRINYDVYYIENWSFLLDIKIIIQTVVNIFKGEEKAY</sequence>
<dbReference type="OrthoDB" id="9808602at2"/>
<feature type="domain" description="Bacterial sugar transferase" evidence="8">
    <location>
        <begin position="255"/>
        <end position="439"/>
    </location>
</feature>
<keyword evidence="6 7" id="KW-0472">Membrane</keyword>
<protein>
    <submittedName>
        <fullName evidence="9">Putative colanic acid biosynthesis UDP-glucose lipid carrier transferase</fullName>
    </submittedName>
</protein>
<comment type="caution">
    <text evidence="9">The sequence shown here is derived from an EMBL/GenBank/DDBJ whole genome shotgun (WGS) entry which is preliminary data.</text>
</comment>
<evidence type="ECO:0000256" key="4">
    <source>
        <dbReference type="ARBA" id="ARBA00022692"/>
    </source>
</evidence>
<feature type="transmembrane region" description="Helical" evidence="7">
    <location>
        <begin position="38"/>
        <end position="56"/>
    </location>
</feature>
<dbReference type="PANTHER" id="PTHR30576">
    <property type="entry name" value="COLANIC BIOSYNTHESIS UDP-GLUCOSE LIPID CARRIER TRANSFERASE"/>
    <property type="match status" value="1"/>
</dbReference>
<comment type="subcellular location">
    <subcellularLocation>
        <location evidence="1">Membrane</location>
        <topology evidence="1">Multi-pass membrane protein</topology>
    </subcellularLocation>
</comment>
<reference evidence="9 10" key="1">
    <citation type="submission" date="2018-01" db="EMBL/GenBank/DDBJ databases">
        <title>Genomic Encyclopedia of Type Strains, Phase I: the one thousand microbial genomes (KMG-I) project.</title>
        <authorList>
            <person name="Goeker M."/>
        </authorList>
    </citation>
    <scope>NUCLEOTIDE SEQUENCE [LARGE SCALE GENOMIC DNA]</scope>
    <source>
        <strain evidence="9 10">DSM 17960</strain>
    </source>
</reference>
<evidence type="ECO:0000256" key="6">
    <source>
        <dbReference type="ARBA" id="ARBA00023136"/>
    </source>
</evidence>
<evidence type="ECO:0000256" key="7">
    <source>
        <dbReference type="SAM" id="Phobius"/>
    </source>
</evidence>
<feature type="transmembrane region" description="Helical" evidence="7">
    <location>
        <begin position="99"/>
        <end position="120"/>
    </location>
</feature>
<feature type="transmembrane region" description="Helical" evidence="7">
    <location>
        <begin position="260"/>
        <end position="282"/>
    </location>
</feature>
<keyword evidence="3 9" id="KW-0808">Transferase</keyword>
<evidence type="ECO:0000256" key="1">
    <source>
        <dbReference type="ARBA" id="ARBA00004141"/>
    </source>
</evidence>
<dbReference type="GO" id="GO:0016020">
    <property type="term" value="C:membrane"/>
    <property type="evidence" value="ECO:0007669"/>
    <property type="project" value="UniProtKB-SubCell"/>
</dbReference>
<dbReference type="RefSeq" id="WP_103724736.1">
    <property type="nucleotide sequence ID" value="NZ_PQNY01000001.1"/>
</dbReference>
<keyword evidence="10" id="KW-1185">Reference proteome</keyword>
<organism evidence="9 10">
    <name type="scientific">Flavobacterium croceum DSM 17960</name>
    <dbReference type="NCBI Taxonomy" id="1121886"/>
    <lineage>
        <taxon>Bacteria</taxon>
        <taxon>Pseudomonadati</taxon>
        <taxon>Bacteroidota</taxon>
        <taxon>Flavobacteriia</taxon>
        <taxon>Flavobacteriales</taxon>
        <taxon>Flavobacteriaceae</taxon>
        <taxon>Flavobacterium</taxon>
    </lineage>
</organism>
<feature type="transmembrane region" description="Helical" evidence="7">
    <location>
        <begin position="76"/>
        <end position="93"/>
    </location>
</feature>
<evidence type="ECO:0000313" key="10">
    <source>
        <dbReference type="Proteomes" id="UP000237056"/>
    </source>
</evidence>
<evidence type="ECO:0000256" key="5">
    <source>
        <dbReference type="ARBA" id="ARBA00022989"/>
    </source>
</evidence>
<feature type="transmembrane region" description="Helical" evidence="7">
    <location>
        <begin position="9"/>
        <end position="32"/>
    </location>
</feature>
<keyword evidence="4 7" id="KW-0812">Transmembrane</keyword>
<gene>
    <name evidence="9" type="ORF">Q361_10186</name>
</gene>
<dbReference type="InterPro" id="IPR003362">
    <property type="entry name" value="Bact_transf"/>
</dbReference>
<dbReference type="GO" id="GO:0016780">
    <property type="term" value="F:phosphotransferase activity, for other substituted phosphate groups"/>
    <property type="evidence" value="ECO:0007669"/>
    <property type="project" value="TreeGrafter"/>
</dbReference>
<dbReference type="AlphaFoldDB" id="A0A2S4NBA7"/>
<name>A0A2S4NBA7_9FLAO</name>
<comment type="similarity">
    <text evidence="2">Belongs to the bacterial sugar transferase family.</text>
</comment>
<keyword evidence="5 7" id="KW-1133">Transmembrane helix</keyword>
<dbReference type="InterPro" id="IPR017475">
    <property type="entry name" value="EPS_sugar_tfrase"/>
</dbReference>
<evidence type="ECO:0000256" key="2">
    <source>
        <dbReference type="ARBA" id="ARBA00006464"/>
    </source>
</evidence>
<evidence type="ECO:0000259" key="8">
    <source>
        <dbReference type="Pfam" id="PF02397"/>
    </source>
</evidence>
<evidence type="ECO:0000256" key="3">
    <source>
        <dbReference type="ARBA" id="ARBA00022679"/>
    </source>
</evidence>
<evidence type="ECO:0000313" key="9">
    <source>
        <dbReference type="EMBL" id="POS02988.1"/>
    </source>
</evidence>